<dbReference type="Pfam" id="PF01261">
    <property type="entry name" value="AP_endonuc_2"/>
    <property type="match status" value="1"/>
</dbReference>
<evidence type="ECO:0000259" key="1">
    <source>
        <dbReference type="Pfam" id="PF01261"/>
    </source>
</evidence>
<dbReference type="eggNOG" id="arCOG01895">
    <property type="taxonomic scope" value="Archaea"/>
</dbReference>
<dbReference type="OrthoDB" id="372143at2157"/>
<comment type="caution">
    <text evidence="2">The sequence shown here is derived from an EMBL/GenBank/DDBJ whole genome shotgun (WGS) entry which is preliminary data.</text>
</comment>
<dbReference type="PANTHER" id="PTHR12110">
    <property type="entry name" value="HYDROXYPYRUVATE ISOMERASE"/>
    <property type="match status" value="1"/>
</dbReference>
<dbReference type="EMBL" id="AOMB01000032">
    <property type="protein sequence ID" value="EMA37929.1"/>
    <property type="molecule type" value="Genomic_DNA"/>
</dbReference>
<dbReference type="PATRIC" id="fig|1132509.6.peg.2451"/>
<dbReference type="Gene3D" id="3.20.20.150">
    <property type="entry name" value="Divalent-metal-dependent TIM barrel enzymes"/>
    <property type="match status" value="1"/>
</dbReference>
<reference evidence="2 3" key="1">
    <citation type="journal article" date="2014" name="PLoS Genet.">
        <title>Phylogenetically driven sequencing of extremely halophilic archaea reveals strategies for static and dynamic osmo-response.</title>
        <authorList>
            <person name="Becker E.A."/>
            <person name="Seitzer P.M."/>
            <person name="Tritt A."/>
            <person name="Larsen D."/>
            <person name="Krusor M."/>
            <person name="Yao A.I."/>
            <person name="Wu D."/>
            <person name="Madern D."/>
            <person name="Eisen J.A."/>
            <person name="Darling A.E."/>
            <person name="Facciotti M.T."/>
        </authorList>
    </citation>
    <scope>NUCLEOTIDE SEQUENCE [LARGE SCALE GENOMIC DNA]</scope>
    <source>
        <strain evidence="2 3">100A6</strain>
    </source>
</reference>
<keyword evidence="3" id="KW-1185">Reference proteome</keyword>
<evidence type="ECO:0000313" key="2">
    <source>
        <dbReference type="EMBL" id="EMA37929.1"/>
    </source>
</evidence>
<sequence>MVDLAFSTNAYTRHPLPEAIDRIAGHGYDGVELLADTPHAFFPEFSERDREATLAALDDTGLDVSSVNANTATGYYDDAPPSSFFDPSIVTADDEDREWRIEYTKRAIEFADAVDAPAVSVGTGRPLANNPPEQAHEYLENSLHTILDHAEEHDVRVGIEYEPELLVECTDEVLALIGDVGRDSLGVNLDLGHAAVYGEDPAEAIRQCAGHITGVHLEDIAGGRRGKHYHLVPGDGDLDFRAMFDALDDVGYDGFATLELYTHTANPDEAARRAAEALAEFR</sequence>
<dbReference type="PANTHER" id="PTHR12110:SF21">
    <property type="entry name" value="XYLOSE ISOMERASE-LIKE TIM BARREL DOMAIN-CONTAINING PROTEIN"/>
    <property type="match status" value="1"/>
</dbReference>
<dbReference type="AlphaFoldDB" id="M0LZY3"/>
<dbReference type="Proteomes" id="UP000011566">
    <property type="component" value="Unassembled WGS sequence"/>
</dbReference>
<feature type="domain" description="Xylose isomerase-like TIM barrel" evidence="1">
    <location>
        <begin position="21"/>
        <end position="280"/>
    </location>
</feature>
<keyword evidence="2" id="KW-0413">Isomerase</keyword>
<accession>M0LZY3</accession>
<proteinExistence type="predicted"/>
<dbReference type="InterPro" id="IPR013022">
    <property type="entry name" value="Xyl_isomerase-like_TIM-brl"/>
</dbReference>
<dbReference type="RefSeq" id="WP_007693764.1">
    <property type="nucleotide sequence ID" value="NZ_AJRK01000414.1"/>
</dbReference>
<dbReference type="InterPro" id="IPR050312">
    <property type="entry name" value="IolE/XylAMocC-like"/>
</dbReference>
<dbReference type="InterPro" id="IPR036237">
    <property type="entry name" value="Xyl_isomerase-like_sf"/>
</dbReference>
<dbReference type="SUPFAM" id="SSF51658">
    <property type="entry name" value="Xylose isomerase-like"/>
    <property type="match status" value="1"/>
</dbReference>
<organism evidence="2 3">
    <name type="scientific">Halococcus hamelinensis 100A6</name>
    <dbReference type="NCBI Taxonomy" id="1132509"/>
    <lineage>
        <taxon>Archaea</taxon>
        <taxon>Methanobacteriati</taxon>
        <taxon>Methanobacteriota</taxon>
        <taxon>Stenosarchaea group</taxon>
        <taxon>Halobacteria</taxon>
        <taxon>Halobacteriales</taxon>
        <taxon>Halococcaceae</taxon>
        <taxon>Halococcus</taxon>
    </lineage>
</organism>
<gene>
    <name evidence="2" type="ORF">C447_10850</name>
</gene>
<dbReference type="GO" id="GO:0016853">
    <property type="term" value="F:isomerase activity"/>
    <property type="evidence" value="ECO:0007669"/>
    <property type="project" value="UniProtKB-KW"/>
</dbReference>
<protein>
    <submittedName>
        <fullName evidence="2">Xylose isomerase</fullName>
    </submittedName>
</protein>
<name>M0LZY3_9EURY</name>
<evidence type="ECO:0000313" key="3">
    <source>
        <dbReference type="Proteomes" id="UP000011566"/>
    </source>
</evidence>